<proteinExistence type="predicted"/>
<organism evidence="1 2">
    <name type="scientific">Jeotgalibacillus alimentarius</name>
    <dbReference type="NCBI Taxonomy" id="135826"/>
    <lineage>
        <taxon>Bacteria</taxon>
        <taxon>Bacillati</taxon>
        <taxon>Bacillota</taxon>
        <taxon>Bacilli</taxon>
        <taxon>Bacillales</taxon>
        <taxon>Caryophanaceae</taxon>
        <taxon>Jeotgalibacillus</taxon>
    </lineage>
</organism>
<evidence type="ECO:0000313" key="2">
    <source>
        <dbReference type="Proteomes" id="UP000031950"/>
    </source>
</evidence>
<comment type="caution">
    <text evidence="1">The sequence shown here is derived from an EMBL/GenBank/DDBJ whole genome shotgun (WGS) entry which is preliminary data.</text>
</comment>
<reference evidence="1 2" key="1">
    <citation type="submission" date="2015-01" db="EMBL/GenBank/DDBJ databases">
        <title>Genome sequence of Jeotgalibacillus alimentarius.</title>
        <authorList>
            <person name="Goh K.M."/>
            <person name="Chan K.-G."/>
            <person name="Yaakop A.S."/>
            <person name="Ee R."/>
            <person name="Gan H.M."/>
            <person name="Chan C.S."/>
        </authorList>
    </citation>
    <scope>NUCLEOTIDE SEQUENCE [LARGE SCALE GENOMIC DNA]</scope>
    <source>
        <strain evidence="1 2">YKJ-13</strain>
    </source>
</reference>
<dbReference type="AlphaFoldDB" id="A0A0C2RXT2"/>
<sequence>MEDCLYAMKKVAVQASQKGLTAEVRKDLKVKMRLLIEELDFLEQQRVPFDGFAPFIH</sequence>
<gene>
    <name evidence="1" type="ORF">KP77_27010</name>
</gene>
<dbReference type="Proteomes" id="UP000031950">
    <property type="component" value="Unassembled WGS sequence"/>
</dbReference>
<keyword evidence="2" id="KW-1185">Reference proteome</keyword>
<dbReference type="EMBL" id="JXRQ01000025">
    <property type="protein sequence ID" value="KIL46574.1"/>
    <property type="molecule type" value="Genomic_DNA"/>
</dbReference>
<evidence type="ECO:0000313" key="1">
    <source>
        <dbReference type="EMBL" id="KIL46574.1"/>
    </source>
</evidence>
<accession>A0A0C2RXT2</accession>
<name>A0A0C2RXT2_9BACL</name>
<protein>
    <submittedName>
        <fullName evidence="1">Uncharacterized protein</fullName>
    </submittedName>
</protein>
<dbReference type="PATRIC" id="fig|135826.4.peg.2686"/>
<dbReference type="STRING" id="135826.KP77_27010"/>